<evidence type="ECO:0000259" key="7">
    <source>
        <dbReference type="PROSITE" id="PS51184"/>
    </source>
</evidence>
<feature type="domain" description="JmjC" evidence="7">
    <location>
        <begin position="240"/>
        <end position="379"/>
    </location>
</feature>
<keyword evidence="5" id="KW-0560">Oxidoreductase</keyword>
<dbReference type="InterPro" id="IPR039994">
    <property type="entry name" value="NO66-like"/>
</dbReference>
<keyword evidence="5" id="KW-0804">Transcription</keyword>
<comment type="cofactor">
    <cofactor evidence="5">
        <name>Fe(2+)</name>
        <dbReference type="ChEBI" id="CHEBI:29033"/>
    </cofactor>
    <text evidence="5">Binds 1 Fe(2+) ion per subunit.</text>
</comment>
<dbReference type="EC" id="1.14.11.27" evidence="5"/>
<dbReference type="Pfam" id="PF08007">
    <property type="entry name" value="JmjC_2"/>
    <property type="match status" value="1"/>
</dbReference>
<gene>
    <name evidence="8" type="primary">riox1</name>
    <name evidence="8" type="ORF">TNCT_29121</name>
</gene>
<dbReference type="Gene3D" id="3.90.930.40">
    <property type="match status" value="1"/>
</dbReference>
<dbReference type="GO" id="GO:0005506">
    <property type="term" value="F:iron ion binding"/>
    <property type="evidence" value="ECO:0007669"/>
    <property type="project" value="UniProtKB-UniRule"/>
</dbReference>
<dbReference type="Gene3D" id="2.60.120.650">
    <property type="entry name" value="Cupin"/>
    <property type="match status" value="1"/>
</dbReference>
<proteinExistence type="inferred from homology"/>
<evidence type="ECO:0000256" key="3">
    <source>
        <dbReference type="ARBA" id="ARBA00025670"/>
    </source>
</evidence>
<evidence type="ECO:0000313" key="8">
    <source>
        <dbReference type="EMBL" id="GFR19142.1"/>
    </source>
</evidence>
<name>A0A8X6H8X0_TRICU</name>
<feature type="compositionally biased region" description="Polar residues" evidence="6">
    <location>
        <begin position="73"/>
        <end position="90"/>
    </location>
</feature>
<keyword evidence="5" id="KW-0223">Dioxygenase</keyword>
<dbReference type="Proteomes" id="UP000887116">
    <property type="component" value="Unassembled WGS sequence"/>
</dbReference>
<protein>
    <recommendedName>
        <fullName evidence="5">Bifunctional lysine-specific demethylase and histidyl-hydroxylase</fullName>
        <ecNumber evidence="5">1.14.11.27</ecNumber>
    </recommendedName>
</protein>
<reference evidence="8" key="1">
    <citation type="submission" date="2020-07" db="EMBL/GenBank/DDBJ databases">
        <title>Multicomponent nature underlies the extraordinary mechanical properties of spider dragline silk.</title>
        <authorList>
            <person name="Kono N."/>
            <person name="Nakamura H."/>
            <person name="Mori M."/>
            <person name="Yoshida Y."/>
            <person name="Ohtoshi R."/>
            <person name="Malay A.D."/>
            <person name="Moran D.A.P."/>
            <person name="Tomita M."/>
            <person name="Numata K."/>
            <person name="Arakawa K."/>
        </authorList>
    </citation>
    <scope>NUCLEOTIDE SEQUENCE</scope>
</reference>
<dbReference type="GO" id="GO:0005730">
    <property type="term" value="C:nucleolus"/>
    <property type="evidence" value="ECO:0007669"/>
    <property type="project" value="TreeGrafter"/>
</dbReference>
<evidence type="ECO:0000256" key="5">
    <source>
        <dbReference type="RuleBase" id="RU366061"/>
    </source>
</evidence>
<dbReference type="GO" id="GO:0140680">
    <property type="term" value="F:histone H3K36me/H3K36me2 demethylase activity"/>
    <property type="evidence" value="ECO:0007669"/>
    <property type="project" value="UniProtKB-EC"/>
</dbReference>
<evidence type="ECO:0000256" key="6">
    <source>
        <dbReference type="SAM" id="MobiDB-lite"/>
    </source>
</evidence>
<dbReference type="InterPro" id="IPR003347">
    <property type="entry name" value="JmjC_dom"/>
</dbReference>
<dbReference type="SUPFAM" id="SSF51197">
    <property type="entry name" value="Clavaminate synthase-like"/>
    <property type="match status" value="1"/>
</dbReference>
<comment type="function">
    <text evidence="3">Oxygenase that can act as both a histone lysine demethylase and a ribosomal histidine hydroxylase. Specifically demethylates 'Lys-4' (H3K4me) and 'Lys-36' (H3K36me) of histone H3, thereby playing a central role in histone code.</text>
</comment>
<dbReference type="Gene3D" id="1.10.10.1500">
    <property type="entry name" value="JmjC domain-containing ribosomal oxygenase (ROX), dimer domain"/>
    <property type="match status" value="1"/>
</dbReference>
<dbReference type="PANTHER" id="PTHR13096:SF8">
    <property type="entry name" value="RIBOSOMAL OXYGENASE 1"/>
    <property type="match status" value="1"/>
</dbReference>
<dbReference type="OrthoDB" id="425950at2759"/>
<keyword evidence="2 5" id="KW-0408">Iron</keyword>
<comment type="caution">
    <text evidence="8">The sequence shown here is derived from an EMBL/GenBank/DDBJ whole genome shotgun (WGS) entry which is preliminary data.</text>
</comment>
<comment type="subcellular location">
    <subcellularLocation>
        <location evidence="5">Nucleus</location>
    </subcellularLocation>
</comment>
<organism evidence="8 9">
    <name type="scientific">Trichonephila clavata</name>
    <name type="common">Joro spider</name>
    <name type="synonym">Nephila clavata</name>
    <dbReference type="NCBI Taxonomy" id="2740835"/>
    <lineage>
        <taxon>Eukaryota</taxon>
        <taxon>Metazoa</taxon>
        <taxon>Ecdysozoa</taxon>
        <taxon>Arthropoda</taxon>
        <taxon>Chelicerata</taxon>
        <taxon>Arachnida</taxon>
        <taxon>Araneae</taxon>
        <taxon>Araneomorphae</taxon>
        <taxon>Entelegynae</taxon>
        <taxon>Araneoidea</taxon>
        <taxon>Nephilidae</taxon>
        <taxon>Trichonephila</taxon>
    </lineage>
</organism>
<evidence type="ECO:0000256" key="4">
    <source>
        <dbReference type="ARBA" id="ARBA00047915"/>
    </source>
</evidence>
<keyword evidence="5" id="KW-0539">Nucleus</keyword>
<evidence type="ECO:0000313" key="9">
    <source>
        <dbReference type="Proteomes" id="UP000887116"/>
    </source>
</evidence>
<dbReference type="GO" id="GO:0032453">
    <property type="term" value="F:histone H3K4 demethylase activity"/>
    <property type="evidence" value="ECO:0007669"/>
    <property type="project" value="TreeGrafter"/>
</dbReference>
<keyword evidence="5" id="KW-0805">Transcription regulation</keyword>
<dbReference type="EMBL" id="BMAO01027712">
    <property type="protein sequence ID" value="GFR19142.1"/>
    <property type="molecule type" value="Genomic_DNA"/>
</dbReference>
<accession>A0A8X6H8X0</accession>
<feature type="compositionally biased region" description="Basic residues" evidence="6">
    <location>
        <begin position="62"/>
        <end position="72"/>
    </location>
</feature>
<keyword evidence="1 5" id="KW-0479">Metal-binding</keyword>
<sequence length="496" mass="56453">MARSPRLSAFAMHSLFRETAEDSPVEKSESESEGSDDSHAENTAGRKRKISIEEEEPIFNVKQKKRKIKRKSSASTDFQNESNGNHTIASTPGVIKKKKGRSRIIRKDAIEAKKMENIVNIGFSPASSSSPKFNTSHSGNEAADEAFRWLMNPTNSHKFFNQRFEKYPLHVKRNSNYYKGLFSTQAFDKIMRENDLSYDIQIDVLQYVDGTRRPVKDDVKVTPAFVWKKYNEGNSVRMRNPQVYHKQLRHLCSLLQEYFSSDVGANMYLTPAGTQGFPPHYDDIDAFVLQIEGKKLWKIYRPRNENEVLSRISSGDLTEDEIGEPCMEVELNAGDLLYFPRGFIHQAKAAPDVYSLHLTISTNHLNTYGDLIQAGLQNALEQAMQNDVEFRHSVPKEYLNLVGATYADNNCQAREVFENKVTKLATKVLSYFSVDFAADMLAVEFLHASLPPIFSKKEKACSSHGNGARFENGRAVVTAKFTLQTKIRFIRKRSFR</sequence>
<dbReference type="PROSITE" id="PS51184">
    <property type="entry name" value="JMJC"/>
    <property type="match status" value="1"/>
</dbReference>
<evidence type="ECO:0000256" key="2">
    <source>
        <dbReference type="ARBA" id="ARBA00023004"/>
    </source>
</evidence>
<feature type="region of interest" description="Disordered" evidence="6">
    <location>
        <begin position="1"/>
        <end position="100"/>
    </location>
</feature>
<evidence type="ECO:0000256" key="1">
    <source>
        <dbReference type="ARBA" id="ARBA00022723"/>
    </source>
</evidence>
<feature type="compositionally biased region" description="Basic and acidic residues" evidence="6">
    <location>
        <begin position="15"/>
        <end position="40"/>
    </location>
</feature>
<keyword evidence="9" id="KW-1185">Reference proteome</keyword>
<dbReference type="AlphaFoldDB" id="A0A8X6H8X0"/>
<comment type="similarity">
    <text evidence="5">Belongs to the ROX family.</text>
</comment>
<comment type="catalytic activity">
    <reaction evidence="4 5">
        <text>N(6),N(6)-dimethyl-L-lysyl(36)-[histone H3] + 2 2-oxoglutarate + 2 O2 = L-lysyl(36)-[histone H3] + 2 formaldehyde + 2 succinate + 2 CO2</text>
        <dbReference type="Rhea" id="RHEA:42032"/>
        <dbReference type="Rhea" id="RHEA-COMP:9785"/>
        <dbReference type="Rhea" id="RHEA-COMP:9787"/>
        <dbReference type="ChEBI" id="CHEBI:15379"/>
        <dbReference type="ChEBI" id="CHEBI:16526"/>
        <dbReference type="ChEBI" id="CHEBI:16810"/>
        <dbReference type="ChEBI" id="CHEBI:16842"/>
        <dbReference type="ChEBI" id="CHEBI:29969"/>
        <dbReference type="ChEBI" id="CHEBI:30031"/>
        <dbReference type="ChEBI" id="CHEBI:61976"/>
        <dbReference type="EC" id="1.14.11.27"/>
    </reaction>
</comment>
<dbReference type="PANTHER" id="PTHR13096">
    <property type="entry name" value="MINA53 MYC INDUCED NUCLEAR ANTIGEN"/>
    <property type="match status" value="1"/>
</dbReference>